<sequence>MQSPTNLVLFSFSISTHTAQFPSLSVVSVAVVPTGGGRRSFFGGGGRRWSLPSQSCPSRGCPQVVVVGGSFAAVVDVGTGRSVVVVSRENAIPSLILFSFSISTHTPHFPSLSLVSVAVEPTGGGRRSFFGGGARRWVAVVRSLPSQSCPSRGCPQVVVVGGSFAAVVDVGTGRSVVVVSRENAIPSLILFSFSISTHTPHFPSLSLVSVAVEPTGGGRRSFFGGGARRWVAVVRSLPSQSCPSRGCPQVVVVGGSFAAVVDVGTGRSSCPSRWCPQVVVVGRSLAAVVDVGCGRSVVVVSRENAIPSLILFSFSFSTNSHFPSLSLVFVAVVPRGGGRRSFFGGGGRRWYRPFGGGRADASFARAAPVPSHFQRSSLPSQSCPSRWCPQVVVVGRSLAAVVDVGCGRSVVVVSRENAIPSLILFSFSFSTNSHFPSLSLVFVAVVPRGGGRRSFFGGGGRRWYRPFGGGRADASFARAAPVPSHFQKDLNWPL</sequence>
<organism evidence="1 2">
    <name type="scientific">Vigna unguiculata</name>
    <name type="common">Cowpea</name>
    <dbReference type="NCBI Taxonomy" id="3917"/>
    <lineage>
        <taxon>Eukaryota</taxon>
        <taxon>Viridiplantae</taxon>
        <taxon>Streptophyta</taxon>
        <taxon>Embryophyta</taxon>
        <taxon>Tracheophyta</taxon>
        <taxon>Spermatophyta</taxon>
        <taxon>Magnoliopsida</taxon>
        <taxon>eudicotyledons</taxon>
        <taxon>Gunneridae</taxon>
        <taxon>Pentapetalae</taxon>
        <taxon>rosids</taxon>
        <taxon>fabids</taxon>
        <taxon>Fabales</taxon>
        <taxon>Fabaceae</taxon>
        <taxon>Papilionoideae</taxon>
        <taxon>50 kb inversion clade</taxon>
        <taxon>NPAAA clade</taxon>
        <taxon>indigoferoid/millettioid clade</taxon>
        <taxon>Phaseoleae</taxon>
        <taxon>Vigna</taxon>
    </lineage>
</organism>
<dbReference type="Proteomes" id="UP000501690">
    <property type="component" value="Linkage Group LG10"/>
</dbReference>
<accession>A0A4D6N8S9</accession>
<keyword evidence="2" id="KW-1185">Reference proteome</keyword>
<dbReference type="AlphaFoldDB" id="A0A4D6N8S9"/>
<proteinExistence type="predicted"/>
<name>A0A4D6N8S9_VIGUN</name>
<evidence type="ECO:0000313" key="2">
    <source>
        <dbReference type="Proteomes" id="UP000501690"/>
    </source>
</evidence>
<protein>
    <submittedName>
        <fullName evidence="1">Uncharacterized protein</fullName>
    </submittedName>
</protein>
<dbReference type="EMBL" id="CP039354">
    <property type="protein sequence ID" value="QCE10166.1"/>
    <property type="molecule type" value="Genomic_DNA"/>
</dbReference>
<evidence type="ECO:0000313" key="1">
    <source>
        <dbReference type="EMBL" id="QCE10166.1"/>
    </source>
</evidence>
<gene>
    <name evidence="1" type="ORF">DEO72_LG10g1392</name>
</gene>
<reference evidence="1 2" key="1">
    <citation type="submission" date="2019-04" db="EMBL/GenBank/DDBJ databases">
        <title>An improved genome assembly and genetic linkage map for asparagus bean, Vigna unguiculata ssp. sesquipedialis.</title>
        <authorList>
            <person name="Xia Q."/>
            <person name="Zhang R."/>
            <person name="Dong Y."/>
        </authorList>
    </citation>
    <scope>NUCLEOTIDE SEQUENCE [LARGE SCALE GENOMIC DNA]</scope>
    <source>
        <tissue evidence="1">Leaf</tissue>
    </source>
</reference>